<dbReference type="Proteomes" id="UP000321638">
    <property type="component" value="Unassembled WGS sequence"/>
</dbReference>
<dbReference type="EMBL" id="VDUZ01000063">
    <property type="protein sequence ID" value="TXL70222.1"/>
    <property type="molecule type" value="Genomic_DNA"/>
</dbReference>
<accession>A0A5C8P8W5</accession>
<sequence>MSKLKGRPGEVRASPTLSQAGRLLFRSPLFVPLWCTGVAVYIVEVLVMFREAANHFPSTSTATLRRHRVRPMTVSAVYTSSARLTGDSRPSARNASDGPETAAEHPPHRASPWSDVAHDPALRRAQDRLLRASAPSQARSTDPQRCDPGRDAPTFPVQILPPLWRDWCRRNAGAASAPADYVALSLLTMAAGLIGGGRRIAPVPAWREPCVLWTALAGAPGSGRTRGMDAALSLVRELEHRLGTTGDAAYGRYAGAREAARVHARLWRQDVRNMVIAGEAPDPLPREAMDPPPPRRLVMDDPRIQHIADAGRGNPQGMLLAPGTLDGWLAARRRAGPDQRCWLKAWSAQPWTFGRPGAPVADITCAVSILGTLRPEAIPRMRPGDGDDVLARFLFAGPQRPAVQPLSLAADGLCPAALDALARLRDMPPAVRDVPLAPEALALFEVFRHAHDAEAAALDGREAAWWDNGPALVLRLAGVLCFLDWAARAAGTPEPAVVSARDIGAAIDLWQVCLWPQARAVFDTLGRRDMERVQRWLAAQRLTEVSREQIRRDALSQAVDAAQADAVAEKLVAAGWLRPVGRTKTGPGRPARRWHVAPGLWEENPPHASAWGGAPARRFDASRRNVGGRRGADVVPASETPCEVPLRPSATSPTAWGREEATISATPFESEARDISFPAAPGHSEEPGARASRPHQREAPTTSIAPAASAPDECGRAARAPGSLRPGRQDHEISATWFEFLTPVTEDMHAAPAASADHGRRQLRLARLVHLGPGAPAGG</sequence>
<dbReference type="InterPro" id="IPR025048">
    <property type="entry name" value="DUF3987"/>
</dbReference>
<evidence type="ECO:0000256" key="1">
    <source>
        <dbReference type="SAM" id="MobiDB-lite"/>
    </source>
</evidence>
<protein>
    <submittedName>
        <fullName evidence="2">DUF3987 domain-containing protein</fullName>
    </submittedName>
</protein>
<proteinExistence type="predicted"/>
<evidence type="ECO:0000313" key="2">
    <source>
        <dbReference type="EMBL" id="TXL70222.1"/>
    </source>
</evidence>
<dbReference type="Pfam" id="PF13148">
    <property type="entry name" value="DUF3987"/>
    <property type="match status" value="1"/>
</dbReference>
<comment type="caution">
    <text evidence="2">The sequence shown here is derived from an EMBL/GenBank/DDBJ whole genome shotgun (WGS) entry which is preliminary data.</text>
</comment>
<gene>
    <name evidence="2" type="ORF">FHP25_35410</name>
</gene>
<feature type="region of interest" description="Disordered" evidence="1">
    <location>
        <begin position="80"/>
        <end position="115"/>
    </location>
</feature>
<dbReference type="AlphaFoldDB" id="A0A5C8P8W5"/>
<organism evidence="2 3">
    <name type="scientific">Vineibacter terrae</name>
    <dbReference type="NCBI Taxonomy" id="2586908"/>
    <lineage>
        <taxon>Bacteria</taxon>
        <taxon>Pseudomonadati</taxon>
        <taxon>Pseudomonadota</taxon>
        <taxon>Alphaproteobacteria</taxon>
        <taxon>Hyphomicrobiales</taxon>
        <taxon>Vineibacter</taxon>
    </lineage>
</organism>
<feature type="compositionally biased region" description="Low complexity" evidence="1">
    <location>
        <begin position="699"/>
        <end position="711"/>
    </location>
</feature>
<feature type="region of interest" description="Disordered" evidence="1">
    <location>
        <begin position="677"/>
        <end position="731"/>
    </location>
</feature>
<evidence type="ECO:0000313" key="3">
    <source>
        <dbReference type="Proteomes" id="UP000321638"/>
    </source>
</evidence>
<feature type="region of interest" description="Disordered" evidence="1">
    <location>
        <begin position="627"/>
        <end position="658"/>
    </location>
</feature>
<keyword evidence="3" id="KW-1185">Reference proteome</keyword>
<reference evidence="2 3" key="1">
    <citation type="submission" date="2019-06" db="EMBL/GenBank/DDBJ databases">
        <title>New taxonomy in bacterial strain CC-CFT640, isolated from vineyard.</title>
        <authorList>
            <person name="Lin S.-Y."/>
            <person name="Tsai C.-F."/>
            <person name="Young C.-C."/>
        </authorList>
    </citation>
    <scope>NUCLEOTIDE SEQUENCE [LARGE SCALE GENOMIC DNA]</scope>
    <source>
        <strain evidence="2 3">CC-CFT640</strain>
    </source>
</reference>
<name>A0A5C8P8W5_9HYPH</name>
<dbReference type="OrthoDB" id="5453446at2"/>
<feature type="region of interest" description="Disordered" evidence="1">
    <location>
        <begin position="131"/>
        <end position="153"/>
    </location>
</feature>